<keyword evidence="3" id="KW-1185">Reference proteome</keyword>
<dbReference type="AlphaFoldDB" id="A0A8C8B2R9"/>
<evidence type="ECO:0000259" key="1">
    <source>
        <dbReference type="Pfam" id="PF24102"/>
    </source>
</evidence>
<proteinExistence type="predicted"/>
<dbReference type="Ensembl" id="ENSOSUT00000014413.1">
    <property type="protein sequence ID" value="ENSOSUP00000013943.1"/>
    <property type="gene ID" value="ENSOSUG00000009973.1"/>
</dbReference>
<sequence length="146" mass="15871">MKLQTRFHSRTIYVAADEILIAPILDQADATFQGRVSLGSYPDWANNYYRVKLTLDSESERDLEEAYRFLTETLPPGVVVPLVVDCVSPAATEVYSLAESGTGKWCSSTARCLRAAPVLTPQPSRAGAVGKPAWEQSLYTGGPDGC</sequence>
<evidence type="ECO:0000313" key="2">
    <source>
        <dbReference type="Ensembl" id="ENSOSUP00000013943.1"/>
    </source>
</evidence>
<reference evidence="2" key="2">
    <citation type="submission" date="2025-09" db="UniProtKB">
        <authorList>
            <consortium name="Ensembl"/>
        </authorList>
    </citation>
    <scope>IDENTIFICATION</scope>
</reference>
<feature type="domain" description="FAD synthase middle" evidence="1">
    <location>
        <begin position="6"/>
        <end position="81"/>
    </location>
</feature>
<name>A0A8C8B2R9_9STRI</name>
<reference evidence="2" key="1">
    <citation type="submission" date="2025-08" db="UniProtKB">
        <authorList>
            <consortium name="Ensembl"/>
        </authorList>
    </citation>
    <scope>IDENTIFICATION</scope>
</reference>
<dbReference type="Pfam" id="PF24102">
    <property type="entry name" value="FLAD1_M"/>
    <property type="match status" value="1"/>
</dbReference>
<accession>A0A8C8B2R9</accession>
<dbReference type="InterPro" id="IPR056596">
    <property type="entry name" value="FLAD1_M"/>
</dbReference>
<organism evidence="2 3">
    <name type="scientific">Otus sunia</name>
    <name type="common">Oriental scops-owl</name>
    <dbReference type="NCBI Taxonomy" id="257818"/>
    <lineage>
        <taxon>Eukaryota</taxon>
        <taxon>Metazoa</taxon>
        <taxon>Chordata</taxon>
        <taxon>Craniata</taxon>
        <taxon>Vertebrata</taxon>
        <taxon>Euteleostomi</taxon>
        <taxon>Archelosauria</taxon>
        <taxon>Archosauria</taxon>
        <taxon>Dinosauria</taxon>
        <taxon>Saurischia</taxon>
        <taxon>Theropoda</taxon>
        <taxon>Coelurosauria</taxon>
        <taxon>Aves</taxon>
        <taxon>Neognathae</taxon>
        <taxon>Neoaves</taxon>
        <taxon>Telluraves</taxon>
        <taxon>Strigiformes</taxon>
        <taxon>Strigidae</taxon>
        <taxon>Otus</taxon>
    </lineage>
</organism>
<protein>
    <recommendedName>
        <fullName evidence="1">FAD synthase middle domain-containing protein</fullName>
    </recommendedName>
</protein>
<evidence type="ECO:0000313" key="3">
    <source>
        <dbReference type="Proteomes" id="UP000694552"/>
    </source>
</evidence>
<dbReference type="Proteomes" id="UP000694552">
    <property type="component" value="Unplaced"/>
</dbReference>